<evidence type="ECO:0000256" key="5">
    <source>
        <dbReference type="ARBA" id="ARBA00023242"/>
    </source>
</evidence>
<dbReference type="CDD" id="cd00067">
    <property type="entry name" value="GAL4"/>
    <property type="match status" value="1"/>
</dbReference>
<reference evidence="8 9" key="1">
    <citation type="journal article" date="2016" name="Mol. Biol. Evol.">
        <title>Comparative Genomics of Early-Diverging Mushroom-Forming Fungi Provides Insights into the Origins of Lignocellulose Decay Capabilities.</title>
        <authorList>
            <person name="Nagy L.G."/>
            <person name="Riley R."/>
            <person name="Tritt A."/>
            <person name="Adam C."/>
            <person name="Daum C."/>
            <person name="Floudas D."/>
            <person name="Sun H."/>
            <person name="Yadav J.S."/>
            <person name="Pangilinan J."/>
            <person name="Larsson K.H."/>
            <person name="Matsuura K."/>
            <person name="Barry K."/>
            <person name="Labutti K."/>
            <person name="Kuo R."/>
            <person name="Ohm R.A."/>
            <person name="Bhattacharya S.S."/>
            <person name="Shirouzu T."/>
            <person name="Yoshinaga Y."/>
            <person name="Martin F.M."/>
            <person name="Grigoriev I.V."/>
            <person name="Hibbett D.S."/>
        </authorList>
    </citation>
    <scope>NUCLEOTIDE SEQUENCE [LARGE SCALE GENOMIC DNA]</scope>
    <source>
        <strain evidence="8 9">HHB12029</strain>
    </source>
</reference>
<organism evidence="8 9">
    <name type="scientific">Exidia glandulosa HHB12029</name>
    <dbReference type="NCBI Taxonomy" id="1314781"/>
    <lineage>
        <taxon>Eukaryota</taxon>
        <taxon>Fungi</taxon>
        <taxon>Dikarya</taxon>
        <taxon>Basidiomycota</taxon>
        <taxon>Agaricomycotina</taxon>
        <taxon>Agaricomycetes</taxon>
        <taxon>Auriculariales</taxon>
        <taxon>Exidiaceae</taxon>
        <taxon>Exidia</taxon>
    </lineage>
</organism>
<name>A0A165DS55_EXIGL</name>
<keyword evidence="3" id="KW-0805">Transcription regulation</keyword>
<evidence type="ECO:0000259" key="7">
    <source>
        <dbReference type="PROSITE" id="PS50048"/>
    </source>
</evidence>
<dbReference type="InterPro" id="IPR001138">
    <property type="entry name" value="Zn2Cys6_DnaBD"/>
</dbReference>
<dbReference type="Gene3D" id="4.10.240.10">
    <property type="entry name" value="Zn(2)-C6 fungal-type DNA-binding domain"/>
    <property type="match status" value="1"/>
</dbReference>
<evidence type="ECO:0000256" key="3">
    <source>
        <dbReference type="ARBA" id="ARBA00023015"/>
    </source>
</evidence>
<evidence type="ECO:0000313" key="9">
    <source>
        <dbReference type="Proteomes" id="UP000077266"/>
    </source>
</evidence>
<evidence type="ECO:0000256" key="4">
    <source>
        <dbReference type="ARBA" id="ARBA00023163"/>
    </source>
</evidence>
<dbReference type="Proteomes" id="UP000077266">
    <property type="component" value="Unassembled WGS sequence"/>
</dbReference>
<keyword evidence="4" id="KW-0804">Transcription</keyword>
<dbReference type="STRING" id="1314781.A0A165DS55"/>
<dbReference type="SMART" id="SM00066">
    <property type="entry name" value="GAL4"/>
    <property type="match status" value="1"/>
</dbReference>
<dbReference type="PANTHER" id="PTHR47338">
    <property type="entry name" value="ZN(II)2CYS6 TRANSCRIPTION FACTOR (EUROFUNG)-RELATED"/>
    <property type="match status" value="1"/>
</dbReference>
<dbReference type="InterPro" id="IPR050815">
    <property type="entry name" value="TF_fung"/>
</dbReference>
<dbReference type="EMBL" id="KV426194">
    <property type="protein sequence ID" value="KZV85236.1"/>
    <property type="molecule type" value="Genomic_DNA"/>
</dbReference>
<dbReference type="AlphaFoldDB" id="A0A165DS55"/>
<dbReference type="GO" id="GO:0008270">
    <property type="term" value="F:zinc ion binding"/>
    <property type="evidence" value="ECO:0007669"/>
    <property type="project" value="InterPro"/>
</dbReference>
<accession>A0A165DS55</accession>
<feature type="region of interest" description="Disordered" evidence="6">
    <location>
        <begin position="72"/>
        <end position="103"/>
    </location>
</feature>
<dbReference type="SUPFAM" id="SSF57701">
    <property type="entry name" value="Zn2/Cys6 DNA-binding domain"/>
    <property type="match status" value="1"/>
</dbReference>
<keyword evidence="2" id="KW-0479">Metal-binding</keyword>
<dbReference type="OrthoDB" id="2260578at2759"/>
<dbReference type="InterPro" id="IPR036864">
    <property type="entry name" value="Zn2-C6_fun-type_DNA-bd_sf"/>
</dbReference>
<feature type="region of interest" description="Disordered" evidence="6">
    <location>
        <begin position="128"/>
        <end position="161"/>
    </location>
</feature>
<dbReference type="InParanoid" id="A0A165DS55"/>
<keyword evidence="5" id="KW-0539">Nucleus</keyword>
<gene>
    <name evidence="8" type="ORF">EXIGLDRAFT_699675</name>
</gene>
<evidence type="ECO:0000313" key="8">
    <source>
        <dbReference type="EMBL" id="KZV85236.1"/>
    </source>
</evidence>
<evidence type="ECO:0000256" key="6">
    <source>
        <dbReference type="SAM" id="MobiDB-lite"/>
    </source>
</evidence>
<dbReference type="GO" id="GO:0000981">
    <property type="term" value="F:DNA-binding transcription factor activity, RNA polymerase II-specific"/>
    <property type="evidence" value="ECO:0007669"/>
    <property type="project" value="InterPro"/>
</dbReference>
<sequence>MASSHISIERTSAEFAFVKPLQPETFNSPASRPRLAIACMNCRTRKLKCSWDRPTCSNCALYKVACVYAEGRAKSGPRKKQSKRSGEEPRKSRTPPIRKVSPSAVPVPAILERVGAWNAFENYLSTRREQPPWDGRTSTFELGQGEVPASTFAGVRGGDMSQAKLLRNESIHEQ</sequence>
<dbReference type="Pfam" id="PF00172">
    <property type="entry name" value="Zn_clus"/>
    <property type="match status" value="1"/>
</dbReference>
<evidence type="ECO:0000256" key="1">
    <source>
        <dbReference type="ARBA" id="ARBA00004123"/>
    </source>
</evidence>
<evidence type="ECO:0000256" key="2">
    <source>
        <dbReference type="ARBA" id="ARBA00022723"/>
    </source>
</evidence>
<proteinExistence type="predicted"/>
<dbReference type="PROSITE" id="PS00463">
    <property type="entry name" value="ZN2_CY6_FUNGAL_1"/>
    <property type="match status" value="1"/>
</dbReference>
<dbReference type="PANTHER" id="PTHR47338:SF5">
    <property type="entry name" value="ZN(II)2CYS6 TRANSCRIPTION FACTOR (EUROFUNG)"/>
    <property type="match status" value="1"/>
</dbReference>
<dbReference type="PROSITE" id="PS50048">
    <property type="entry name" value="ZN2_CY6_FUNGAL_2"/>
    <property type="match status" value="1"/>
</dbReference>
<feature type="domain" description="Zn(2)-C6 fungal-type" evidence="7">
    <location>
        <begin position="38"/>
        <end position="68"/>
    </location>
</feature>
<comment type="subcellular location">
    <subcellularLocation>
        <location evidence="1">Nucleus</location>
    </subcellularLocation>
</comment>
<protein>
    <recommendedName>
        <fullName evidence="7">Zn(2)-C6 fungal-type domain-containing protein</fullName>
    </recommendedName>
</protein>
<keyword evidence="9" id="KW-1185">Reference proteome</keyword>
<dbReference type="GO" id="GO:0005634">
    <property type="term" value="C:nucleus"/>
    <property type="evidence" value="ECO:0007669"/>
    <property type="project" value="UniProtKB-SubCell"/>
</dbReference>